<evidence type="ECO:0000313" key="11">
    <source>
        <dbReference type="EMBL" id="SFT05966.1"/>
    </source>
</evidence>
<comment type="similarity">
    <text evidence="3">In the N-terminal section; belongs to the NADH:flavin oxidoreductase/NADH oxidase family.</text>
</comment>
<reference evidence="12" key="1">
    <citation type="submission" date="2016-10" db="EMBL/GenBank/DDBJ databases">
        <authorList>
            <person name="Varghese N."/>
            <person name="Submissions S."/>
        </authorList>
    </citation>
    <scope>NUCLEOTIDE SEQUENCE [LARGE SCALE GENOMIC DNA]</scope>
    <source>
        <strain evidence="12">DSM 26894</strain>
    </source>
</reference>
<dbReference type="Proteomes" id="UP000199392">
    <property type="component" value="Unassembled WGS sequence"/>
</dbReference>
<evidence type="ECO:0000256" key="1">
    <source>
        <dbReference type="ARBA" id="ARBA00001917"/>
    </source>
</evidence>
<dbReference type="PANTHER" id="PTHR42917:SF2">
    <property type="entry name" value="2,4-DIENOYL-COA REDUCTASE [(2E)-ENOYL-COA-PRODUCING]"/>
    <property type="match status" value="1"/>
</dbReference>
<dbReference type="EMBL" id="FOZW01000009">
    <property type="protein sequence ID" value="SFT05966.1"/>
    <property type="molecule type" value="Genomic_DNA"/>
</dbReference>
<evidence type="ECO:0000256" key="4">
    <source>
        <dbReference type="ARBA" id="ARBA00022630"/>
    </source>
</evidence>
<comment type="cofactor">
    <cofactor evidence="1">
        <name>FMN</name>
        <dbReference type="ChEBI" id="CHEBI:58210"/>
    </cofactor>
</comment>
<evidence type="ECO:0000256" key="8">
    <source>
        <dbReference type="ARBA" id="ARBA00023004"/>
    </source>
</evidence>
<dbReference type="Gene3D" id="3.50.50.60">
    <property type="entry name" value="FAD/NAD(P)-binding domain"/>
    <property type="match status" value="1"/>
</dbReference>
<dbReference type="InterPro" id="IPR013785">
    <property type="entry name" value="Aldolase_TIM"/>
</dbReference>
<dbReference type="SUPFAM" id="SSF51395">
    <property type="entry name" value="FMN-linked oxidoreductases"/>
    <property type="match status" value="1"/>
</dbReference>
<keyword evidence="12" id="KW-1185">Reference proteome</keyword>
<evidence type="ECO:0000256" key="3">
    <source>
        <dbReference type="ARBA" id="ARBA00011048"/>
    </source>
</evidence>
<dbReference type="AlphaFoldDB" id="A0A1I6UWY4"/>
<dbReference type="InterPro" id="IPR001155">
    <property type="entry name" value="OxRdtase_FMN_N"/>
</dbReference>
<evidence type="ECO:0000256" key="5">
    <source>
        <dbReference type="ARBA" id="ARBA00022643"/>
    </source>
</evidence>
<proteinExistence type="inferred from homology"/>
<keyword evidence="4" id="KW-0285">Flavoprotein</keyword>
<keyword evidence="9" id="KW-0411">Iron-sulfur</keyword>
<keyword evidence="8" id="KW-0408">Iron</keyword>
<keyword evidence="5" id="KW-0288">FMN</keyword>
<comment type="cofactor">
    <cofactor evidence="2">
        <name>[4Fe-4S] cluster</name>
        <dbReference type="ChEBI" id="CHEBI:49883"/>
    </cofactor>
</comment>
<evidence type="ECO:0000313" key="12">
    <source>
        <dbReference type="Proteomes" id="UP000199392"/>
    </source>
</evidence>
<dbReference type="STRING" id="311180.SAMN04488050_10982"/>
<dbReference type="Gene3D" id="3.20.20.70">
    <property type="entry name" value="Aldolase class I"/>
    <property type="match status" value="1"/>
</dbReference>
<sequence length="638" mass="69297">MPGRAYQLYHREKARGGLALTMFGGSSNVDRDSPSIFHQLNLGSDRVIPYLQQFSSLIHDEGAGLMCQITHLGRRGDPYAADRLPTIAPSVVRETLHRSIPKEMDDHDIHRVVSAFAAAALRCKEGGLDGLEVITGSHLLGQFLSPQTNRRTDRFGGTLEKRIHFPLMVFDAIRKAVGDDFLVGIRMTIDEGAEGGIPLEDAIVTAQQLESAGVVDFFNAVYGTTDTPRGMVEENMPTMGSPIAPWVERVGQFKAEVGLPVFHATRISDLASARYAISSGKMDMAAMTRAHIADPHIVKKLMAGQEERIRPCVGATHCQSQNRPACLHNPATGREGMMDHAIPRTTGPAKSALVVGGGPAGLEAARVLAERGHKVELHEAASELGGQLMLGMRSWRKDLNGIIDWRVAELERMGVPIHTNSYLDAEDILAKTPDVVVLATGGIPLVDMEAGADLCTTPWDLLTGQVQPARRVLVYDGTGRHGAPLVAELAAGQGAEVQLACLDPVVGEELTYAERFRWKKRLMQLGITPIPELRLLSVERHGNALRAIFRSEIVSEPVIIDADQVIVEQGTIPLDDPFATLRPMSANDGQIDLEAFVALKDQPVVSDGRPLVYRIGDAVASRNVHSAIYDALRMCLNI</sequence>
<dbReference type="Gene3D" id="3.40.50.720">
    <property type="entry name" value="NAD(P)-binding Rossmann-like Domain"/>
    <property type="match status" value="1"/>
</dbReference>
<dbReference type="GO" id="GO:0051536">
    <property type="term" value="F:iron-sulfur cluster binding"/>
    <property type="evidence" value="ECO:0007669"/>
    <property type="project" value="UniProtKB-KW"/>
</dbReference>
<protein>
    <submittedName>
        <fullName evidence="11">2,4-dienoyl-CoA reductase</fullName>
    </submittedName>
</protein>
<keyword evidence="7" id="KW-0560">Oxidoreductase</keyword>
<accession>A0A1I6UWY4</accession>
<dbReference type="Pfam" id="PF00724">
    <property type="entry name" value="Oxidored_FMN"/>
    <property type="match status" value="1"/>
</dbReference>
<organism evidence="11 12">
    <name type="scientific">Alloyangia pacifica</name>
    <dbReference type="NCBI Taxonomy" id="311180"/>
    <lineage>
        <taxon>Bacteria</taxon>
        <taxon>Pseudomonadati</taxon>
        <taxon>Pseudomonadota</taxon>
        <taxon>Alphaproteobacteria</taxon>
        <taxon>Rhodobacterales</taxon>
        <taxon>Roseobacteraceae</taxon>
        <taxon>Alloyangia</taxon>
    </lineage>
</organism>
<dbReference type="PANTHER" id="PTHR42917">
    <property type="entry name" value="2,4-DIENOYL-COA REDUCTASE"/>
    <property type="match status" value="1"/>
</dbReference>
<dbReference type="GO" id="GO:0008670">
    <property type="term" value="F:2,4-dienoyl-CoA reductase (NADPH) activity"/>
    <property type="evidence" value="ECO:0007669"/>
    <property type="project" value="TreeGrafter"/>
</dbReference>
<dbReference type="GO" id="GO:0033543">
    <property type="term" value="P:fatty acid beta-oxidation, unsaturated, even number, reductase/isomerase pathway"/>
    <property type="evidence" value="ECO:0007669"/>
    <property type="project" value="TreeGrafter"/>
</dbReference>
<name>A0A1I6UWY4_9RHOB</name>
<evidence type="ECO:0000259" key="10">
    <source>
        <dbReference type="Pfam" id="PF00724"/>
    </source>
</evidence>
<evidence type="ECO:0000256" key="7">
    <source>
        <dbReference type="ARBA" id="ARBA00023002"/>
    </source>
</evidence>
<dbReference type="InterPro" id="IPR036188">
    <property type="entry name" value="FAD/NAD-bd_sf"/>
</dbReference>
<dbReference type="GO" id="GO:0046872">
    <property type="term" value="F:metal ion binding"/>
    <property type="evidence" value="ECO:0007669"/>
    <property type="project" value="UniProtKB-KW"/>
</dbReference>
<feature type="domain" description="NADH:flavin oxidoreductase/NADH oxidase N-terminal" evidence="10">
    <location>
        <begin position="9"/>
        <end position="305"/>
    </location>
</feature>
<dbReference type="GO" id="GO:0010181">
    <property type="term" value="F:FMN binding"/>
    <property type="evidence" value="ECO:0007669"/>
    <property type="project" value="InterPro"/>
</dbReference>
<evidence type="ECO:0000256" key="6">
    <source>
        <dbReference type="ARBA" id="ARBA00022723"/>
    </source>
</evidence>
<evidence type="ECO:0000256" key="9">
    <source>
        <dbReference type="ARBA" id="ARBA00023014"/>
    </source>
</evidence>
<dbReference type="InterPro" id="IPR051793">
    <property type="entry name" value="NADH:flavin_oxidoreductase"/>
</dbReference>
<evidence type="ECO:0000256" key="2">
    <source>
        <dbReference type="ARBA" id="ARBA00001966"/>
    </source>
</evidence>
<dbReference type="Pfam" id="PF13450">
    <property type="entry name" value="NAD_binding_8"/>
    <property type="match status" value="1"/>
</dbReference>
<keyword evidence="6" id="KW-0479">Metal-binding</keyword>
<gene>
    <name evidence="11" type="ORF">SAMN04488050_10982</name>
</gene>
<dbReference type="SUPFAM" id="SSF51905">
    <property type="entry name" value="FAD/NAD(P)-binding domain"/>
    <property type="match status" value="1"/>
</dbReference>